<comment type="caution">
    <text evidence="1">The sequence shown here is derived from an EMBL/GenBank/DDBJ whole genome shotgun (WGS) entry which is preliminary data.</text>
</comment>
<dbReference type="PANTHER" id="PTHR46060">
    <property type="entry name" value="MARINER MOS1 TRANSPOSASE-LIKE PROTEIN"/>
    <property type="match status" value="1"/>
</dbReference>
<evidence type="ECO:0000313" key="2">
    <source>
        <dbReference type="Proteomes" id="UP000502823"/>
    </source>
</evidence>
<reference evidence="2" key="1">
    <citation type="submission" date="2020-01" db="EMBL/GenBank/DDBJ databases">
        <title>Draft genome sequence of the Termite Coptotermes fromosanus.</title>
        <authorList>
            <person name="Itakura S."/>
            <person name="Yosikawa Y."/>
            <person name="Umezawa K."/>
        </authorList>
    </citation>
    <scope>NUCLEOTIDE SEQUENCE [LARGE SCALE GENOMIC DNA]</scope>
</reference>
<dbReference type="Proteomes" id="UP000502823">
    <property type="component" value="Unassembled WGS sequence"/>
</dbReference>
<dbReference type="InParanoid" id="A0A6L2PP07"/>
<evidence type="ECO:0008006" key="3">
    <source>
        <dbReference type="Google" id="ProtNLM"/>
    </source>
</evidence>
<dbReference type="GO" id="GO:0003676">
    <property type="term" value="F:nucleic acid binding"/>
    <property type="evidence" value="ECO:0007669"/>
    <property type="project" value="InterPro"/>
</dbReference>
<dbReference type="EMBL" id="BLKM01000356">
    <property type="protein sequence ID" value="GFG32268.1"/>
    <property type="molecule type" value="Genomic_DNA"/>
</dbReference>
<dbReference type="InterPro" id="IPR052709">
    <property type="entry name" value="Transposase-MT_Hybrid"/>
</dbReference>
<evidence type="ECO:0000313" key="1">
    <source>
        <dbReference type="EMBL" id="GFG32268.1"/>
    </source>
</evidence>
<dbReference type="PANTHER" id="PTHR46060:SF1">
    <property type="entry name" value="MARINER MOS1 TRANSPOSASE-LIKE PROTEIN"/>
    <property type="match status" value="1"/>
</dbReference>
<keyword evidence="2" id="KW-1185">Reference proteome</keyword>
<dbReference type="OrthoDB" id="10042427at2759"/>
<dbReference type="InterPro" id="IPR036397">
    <property type="entry name" value="RNaseH_sf"/>
</dbReference>
<dbReference type="AlphaFoldDB" id="A0A6L2PP07"/>
<sequence>MGSSPRQRASTQRRLSVKTFLTKHKITVLEHPPYSPELAPCDIFIFPKIKSVLKGARFESVDAVKAKATELMNKLSEDDLQHCFQQWKMRMERCTDRGGEYIEGDNISTM</sequence>
<gene>
    <name evidence="1" type="ORF">Cfor_09902</name>
</gene>
<accession>A0A6L2PP07</accession>
<protein>
    <recommendedName>
        <fullName evidence="3">Tc1-like transposase DDE domain-containing protein</fullName>
    </recommendedName>
</protein>
<name>A0A6L2PP07_COPFO</name>
<dbReference type="Gene3D" id="3.30.420.10">
    <property type="entry name" value="Ribonuclease H-like superfamily/Ribonuclease H"/>
    <property type="match status" value="1"/>
</dbReference>
<organism evidence="1 2">
    <name type="scientific">Coptotermes formosanus</name>
    <name type="common">Formosan subterranean termite</name>
    <dbReference type="NCBI Taxonomy" id="36987"/>
    <lineage>
        <taxon>Eukaryota</taxon>
        <taxon>Metazoa</taxon>
        <taxon>Ecdysozoa</taxon>
        <taxon>Arthropoda</taxon>
        <taxon>Hexapoda</taxon>
        <taxon>Insecta</taxon>
        <taxon>Pterygota</taxon>
        <taxon>Neoptera</taxon>
        <taxon>Polyneoptera</taxon>
        <taxon>Dictyoptera</taxon>
        <taxon>Blattodea</taxon>
        <taxon>Blattoidea</taxon>
        <taxon>Termitoidae</taxon>
        <taxon>Rhinotermitidae</taxon>
        <taxon>Coptotermes</taxon>
    </lineage>
</organism>
<proteinExistence type="predicted"/>